<dbReference type="Proteomes" id="UP001172680">
    <property type="component" value="Unassembled WGS sequence"/>
</dbReference>
<evidence type="ECO:0000313" key="1">
    <source>
        <dbReference type="EMBL" id="KAJ9648565.1"/>
    </source>
</evidence>
<dbReference type="EMBL" id="JAPDRP010000003">
    <property type="protein sequence ID" value="KAJ9648565.1"/>
    <property type="molecule type" value="Genomic_DNA"/>
</dbReference>
<accession>A0ACC2ZM44</accession>
<organism evidence="1 2">
    <name type="scientific">Coniosporium tulheliwenetii</name>
    <dbReference type="NCBI Taxonomy" id="3383036"/>
    <lineage>
        <taxon>Eukaryota</taxon>
        <taxon>Fungi</taxon>
        <taxon>Dikarya</taxon>
        <taxon>Ascomycota</taxon>
        <taxon>Pezizomycotina</taxon>
        <taxon>Dothideomycetes</taxon>
        <taxon>Dothideomycetes incertae sedis</taxon>
        <taxon>Coniosporium</taxon>
    </lineage>
</organism>
<protein>
    <submittedName>
        <fullName evidence="1">Uncharacterized protein</fullName>
    </submittedName>
</protein>
<gene>
    <name evidence="1" type="ORF">H2199_001420</name>
</gene>
<comment type="caution">
    <text evidence="1">The sequence shown here is derived from an EMBL/GenBank/DDBJ whole genome shotgun (WGS) entry which is preliminary data.</text>
</comment>
<name>A0ACC2ZM44_9PEZI</name>
<sequence length="431" mass="47678">MREIDAHFDAYEHLAYLPRANEALHTLRKAASIVKPIMRMRGWKVGTLSEFFPEEPALMGLNVNQTQRILLRLRHPGDASQFMPFEQVVDTLLHELSHIVRGPHDAIFHKLWNELRDEYQTLIARGYTGEGFWGMERSSAADESRSRRCSVKLAPQRRNVEPSARALANVSEEVTRRNQMATTSCGAGTKEGDRAAEQARRNGFRTKAEEDDANNLAISKALSELMEQEEERKLDEAELYKGDGSDGLSWNPKSGLQLDGPATPRQPKPTSQPAPKRSAPATATGPAQPRPVRNGRPVSRLVAEDNARRSGERSSIPSSRPPAPQYQANAESVSNSGMWACPVCTFENARDLPFCEMCETHRPPSSATNGQTPSINDRRQRSGNGAGPSSGSAPTQVNAAQPLGWVCGFCGTFMESKWWTCSFCNRMKTSS</sequence>
<evidence type="ECO:0000313" key="2">
    <source>
        <dbReference type="Proteomes" id="UP001172680"/>
    </source>
</evidence>
<keyword evidence="2" id="KW-1185">Reference proteome</keyword>
<reference evidence="1" key="1">
    <citation type="submission" date="2022-10" db="EMBL/GenBank/DDBJ databases">
        <title>Culturing micro-colonial fungi from biological soil crusts in the Mojave desert and describing Neophaeococcomyces mojavensis, and introducing the new genera and species Taxawa tesnikishii.</title>
        <authorList>
            <person name="Kurbessoian T."/>
            <person name="Stajich J.E."/>
        </authorList>
    </citation>
    <scope>NUCLEOTIDE SEQUENCE</scope>
    <source>
        <strain evidence="1">JES_115</strain>
    </source>
</reference>
<proteinExistence type="predicted"/>